<evidence type="ECO:0000256" key="1">
    <source>
        <dbReference type="ARBA" id="ARBA00022723"/>
    </source>
</evidence>
<dbReference type="AlphaFoldDB" id="A0AAQ3T4C1"/>
<dbReference type="InterPro" id="IPR036397">
    <property type="entry name" value="RNaseH_sf"/>
</dbReference>
<dbReference type="Proteomes" id="UP001341281">
    <property type="component" value="Chromosome 03"/>
</dbReference>
<dbReference type="GO" id="GO:0016787">
    <property type="term" value="F:hydrolase activity"/>
    <property type="evidence" value="ECO:0007669"/>
    <property type="project" value="UniProtKB-KW"/>
</dbReference>
<evidence type="ECO:0000256" key="3">
    <source>
        <dbReference type="SAM" id="MobiDB-lite"/>
    </source>
</evidence>
<dbReference type="InterPro" id="IPR039537">
    <property type="entry name" value="Retrotran_Ty1/copia-like"/>
</dbReference>
<dbReference type="GO" id="GO:0046872">
    <property type="term" value="F:metal ion binding"/>
    <property type="evidence" value="ECO:0007669"/>
    <property type="project" value="UniProtKB-KW"/>
</dbReference>
<sequence>MNTLKKVMKKDLVRGLKDITFEKDKLCSACQASKQVANTHPSKTFMSTSRPLELLHMDLFGPTTYTSIGGNNYGFVIVDDFSRYTWVYFLEDKTEVAHVFSKFAKRAQNKFNTSIVKIRSDNGREFDNTNIEEYCDEVGIKHEFSATYTPQQNGVVERKNRTLITLAKSMLDEYGTSEKFWAEAINTACYASNRLYPHRLLDKTPYELLNGRKPNISYFWVFGCKCYIYKKRQHLGKFQRHCDIGFLLGYSSKSKAYRVFDNATGMVEETYDVEFDESNGSQGAHVDVVDIDEEPLVEAMKNMPIGDIKPKEDKNEVQTIDQPSSSMASQDGSEQDKILPNEDVHIPQEQIDEQAQDVGTPVQAPQVAPQRRSQLTTYSFVSSIEPSTIDQALSDPDWVNAMHEELNNFTRNEVWTLEARPKGARVIGTKWVFRNKQDDEGNIVRNKARLVAKGYSQVEGIDFGETFAPVARLEAIRFLLAYASHHDMKLYQMDVKSAFLNGYINELVYVEQPPGFEDPNHPNHVYRLSKALYGLKQAPRAWYERLRNFLIEKGFTIGRVDTTLFIKKTDNDLFVCQVYVDDIIFGSTNKEYCTEFGKMMVKEFEMSMIGELTFFLGFQIKQLRKGIFIYQEKYTRDLLKRFKMDDCKPIETPMATNTKLDPDKSGINVDQTLYRSMISSLLYLCASRPDIMFSVCLCARFQADPKESHLTTVKRILSFELLGYTDSDFAGCRVVRKSTSGGYYLLGRSLVSWSSKKQNCVSLSTAEAEYIAAGSSCAQLLYMKQTLKDYGVELSRIPLLCDNESAVKLTNNPVQHSRTKHIDIRHHFIRDHVAKGDILLRNVALRRNWRTSSPSH</sequence>
<gene>
    <name evidence="5" type="ORF">U9M48_016026</name>
</gene>
<dbReference type="Pfam" id="PF00665">
    <property type="entry name" value="rve"/>
    <property type="match status" value="1"/>
</dbReference>
<dbReference type="GO" id="GO:0015074">
    <property type="term" value="P:DNA integration"/>
    <property type="evidence" value="ECO:0007669"/>
    <property type="project" value="InterPro"/>
</dbReference>
<dbReference type="InterPro" id="IPR043502">
    <property type="entry name" value="DNA/RNA_pol_sf"/>
</dbReference>
<dbReference type="Pfam" id="PF25597">
    <property type="entry name" value="SH3_retrovirus"/>
    <property type="match status" value="1"/>
</dbReference>
<dbReference type="GO" id="GO:0003676">
    <property type="term" value="F:nucleic acid binding"/>
    <property type="evidence" value="ECO:0007669"/>
    <property type="project" value="InterPro"/>
</dbReference>
<dbReference type="SUPFAM" id="SSF53098">
    <property type="entry name" value="Ribonuclease H-like"/>
    <property type="match status" value="1"/>
</dbReference>
<keyword evidence="1" id="KW-0479">Metal-binding</keyword>
<keyword evidence="6" id="KW-1185">Reference proteome</keyword>
<evidence type="ECO:0000313" key="5">
    <source>
        <dbReference type="EMBL" id="WVZ66863.1"/>
    </source>
</evidence>
<name>A0AAQ3T4C1_PASNO</name>
<dbReference type="PANTHER" id="PTHR42648">
    <property type="entry name" value="TRANSPOSASE, PUTATIVE-RELATED"/>
    <property type="match status" value="1"/>
</dbReference>
<protein>
    <recommendedName>
        <fullName evidence="4">Integrase catalytic domain-containing protein</fullName>
    </recommendedName>
</protein>
<dbReference type="Gene3D" id="3.30.420.10">
    <property type="entry name" value="Ribonuclease H-like superfamily/Ribonuclease H"/>
    <property type="match status" value="1"/>
</dbReference>
<dbReference type="InterPro" id="IPR012337">
    <property type="entry name" value="RNaseH-like_sf"/>
</dbReference>
<dbReference type="InterPro" id="IPR001584">
    <property type="entry name" value="Integrase_cat-core"/>
</dbReference>
<evidence type="ECO:0000259" key="4">
    <source>
        <dbReference type="PROSITE" id="PS50994"/>
    </source>
</evidence>
<proteinExistence type="predicted"/>
<keyword evidence="2" id="KW-0378">Hydrolase</keyword>
<dbReference type="InterPro" id="IPR057670">
    <property type="entry name" value="SH3_retrovirus"/>
</dbReference>
<dbReference type="InterPro" id="IPR013103">
    <property type="entry name" value="RVT_2"/>
</dbReference>
<feature type="domain" description="Integrase catalytic" evidence="4">
    <location>
        <begin position="47"/>
        <end position="213"/>
    </location>
</feature>
<organism evidence="5 6">
    <name type="scientific">Paspalum notatum var. saurae</name>
    <dbReference type="NCBI Taxonomy" id="547442"/>
    <lineage>
        <taxon>Eukaryota</taxon>
        <taxon>Viridiplantae</taxon>
        <taxon>Streptophyta</taxon>
        <taxon>Embryophyta</taxon>
        <taxon>Tracheophyta</taxon>
        <taxon>Spermatophyta</taxon>
        <taxon>Magnoliopsida</taxon>
        <taxon>Liliopsida</taxon>
        <taxon>Poales</taxon>
        <taxon>Poaceae</taxon>
        <taxon>PACMAD clade</taxon>
        <taxon>Panicoideae</taxon>
        <taxon>Andropogonodae</taxon>
        <taxon>Paspaleae</taxon>
        <taxon>Paspalinae</taxon>
        <taxon>Paspalum</taxon>
    </lineage>
</organism>
<reference evidence="5 6" key="1">
    <citation type="submission" date="2024-02" db="EMBL/GenBank/DDBJ databases">
        <title>High-quality chromosome-scale genome assembly of Pensacola bahiagrass (Paspalum notatum Flugge var. saurae).</title>
        <authorList>
            <person name="Vega J.M."/>
            <person name="Podio M."/>
            <person name="Orjuela J."/>
            <person name="Siena L.A."/>
            <person name="Pessino S.C."/>
            <person name="Combes M.C."/>
            <person name="Mariac C."/>
            <person name="Albertini E."/>
            <person name="Pupilli F."/>
            <person name="Ortiz J.P.A."/>
            <person name="Leblanc O."/>
        </authorList>
    </citation>
    <scope>NUCLEOTIDE SEQUENCE [LARGE SCALE GENOMIC DNA]</scope>
    <source>
        <strain evidence="5">R1</strain>
        <tissue evidence="5">Leaf</tissue>
    </source>
</reference>
<accession>A0AAQ3T4C1</accession>
<dbReference type="SUPFAM" id="SSF56672">
    <property type="entry name" value="DNA/RNA polymerases"/>
    <property type="match status" value="1"/>
</dbReference>
<feature type="compositionally biased region" description="Polar residues" evidence="3">
    <location>
        <begin position="317"/>
        <end position="332"/>
    </location>
</feature>
<evidence type="ECO:0000313" key="6">
    <source>
        <dbReference type="Proteomes" id="UP001341281"/>
    </source>
</evidence>
<feature type="region of interest" description="Disordered" evidence="3">
    <location>
        <begin position="304"/>
        <end position="335"/>
    </location>
</feature>
<dbReference type="PANTHER" id="PTHR42648:SF21">
    <property type="entry name" value="CYSTEINE-RICH RLK (RECEPTOR-LIKE PROTEIN KINASE) 8"/>
    <property type="match status" value="1"/>
</dbReference>
<dbReference type="PROSITE" id="PS50994">
    <property type="entry name" value="INTEGRASE"/>
    <property type="match status" value="1"/>
</dbReference>
<evidence type="ECO:0000256" key="2">
    <source>
        <dbReference type="ARBA" id="ARBA00022801"/>
    </source>
</evidence>
<dbReference type="CDD" id="cd09272">
    <property type="entry name" value="RNase_HI_RT_Ty1"/>
    <property type="match status" value="1"/>
</dbReference>
<dbReference type="EMBL" id="CP144747">
    <property type="protein sequence ID" value="WVZ66863.1"/>
    <property type="molecule type" value="Genomic_DNA"/>
</dbReference>
<dbReference type="Pfam" id="PF07727">
    <property type="entry name" value="RVT_2"/>
    <property type="match status" value="1"/>
</dbReference>